<dbReference type="PANTHER" id="PTHR13383:SF11">
    <property type="entry name" value="RIBONUCLEASE H2 SUBUNIT B"/>
    <property type="match status" value="1"/>
</dbReference>
<feature type="domain" description="Rnh202 triple barrel" evidence="8">
    <location>
        <begin position="7"/>
        <end position="79"/>
    </location>
</feature>
<dbReference type="Pfam" id="PF17745">
    <property type="entry name" value="Ydr279_N"/>
    <property type="match status" value="1"/>
</dbReference>
<evidence type="ECO:0000256" key="6">
    <source>
        <dbReference type="SAM" id="MobiDB-lite"/>
    </source>
</evidence>
<evidence type="ECO:0000256" key="2">
    <source>
        <dbReference type="ARBA" id="ARBA00019062"/>
    </source>
</evidence>
<dbReference type="InterPro" id="IPR041195">
    <property type="entry name" value="Rnh202_N"/>
</dbReference>
<evidence type="ECO:0000256" key="5">
    <source>
        <dbReference type="ARBA" id="ARBA00033464"/>
    </source>
</evidence>
<evidence type="ECO:0000313" key="9">
    <source>
        <dbReference type="EMBL" id="CAE6487111.1"/>
    </source>
</evidence>
<accession>A0A0K6FL38</accession>
<dbReference type="PANTHER" id="PTHR13383">
    <property type="entry name" value="RIBONUCLEASE H2 SUBUNIT B"/>
    <property type="match status" value="1"/>
</dbReference>
<evidence type="ECO:0000259" key="8">
    <source>
        <dbReference type="Pfam" id="PF17745"/>
    </source>
</evidence>
<dbReference type="GO" id="GO:0032299">
    <property type="term" value="C:ribonuclease H2 complex"/>
    <property type="evidence" value="ECO:0007669"/>
    <property type="project" value="InterPro"/>
</dbReference>
<sequence>MSTHVAVLPKDVQEKLQPSATSLRPLRLPHPRTGLPALFIHHGSTILELHNVTPDAPRSWFIGESVVSNGNLLLMTPIDPAFILIPFLRALDSKAPFKPTDDLLEEAISTYSPPELRKEDVAAFMALDCVRKALRQLCETKDVPPDLTVHKPSTERIIDFIKRRIERVVSAQQPTELPTSEPTPGPTPETPPSFPTIQRQHLRFGLSVTELGPLDCPNAQSIRAATRIKIASEVVGNWVEESLIEQVLATYDISAYTAHAAVRAEQARAELAAATARAEAAEAGKSSKSKAGEKRKAGAQNSRGVDKLKKANTKGMAALTTFFGKKE</sequence>
<gene>
    <name evidence="9" type="ORF">RDB_LOCUS124774</name>
    <name evidence="10" type="ORF">RSOLAG22IIIB_00176</name>
</gene>
<feature type="region of interest" description="Disordered" evidence="6">
    <location>
        <begin position="281"/>
        <end position="312"/>
    </location>
</feature>
<evidence type="ECO:0000313" key="11">
    <source>
        <dbReference type="Proteomes" id="UP000044841"/>
    </source>
</evidence>
<dbReference type="AlphaFoldDB" id="A0A0K6FL38"/>
<comment type="function">
    <text evidence="4">Non catalytic subunit of RNase H2, an endonuclease that specifically degrades the RNA of RNA:DNA hybrids. Participates in DNA replication, possibly by mediating the removal of lagging-strand Okazaki fragment RNA primers during DNA replication. Mediates the excision of single ribonucleotides from DNA:RNA duplexes.</text>
</comment>
<dbReference type="Gene3D" id="2.20.25.530">
    <property type="match status" value="1"/>
</dbReference>
<evidence type="ECO:0000256" key="3">
    <source>
        <dbReference type="ARBA" id="ARBA00023242"/>
    </source>
</evidence>
<dbReference type="EMBL" id="CYGV01000001">
    <property type="protein sequence ID" value="CUA66729.1"/>
    <property type="molecule type" value="Genomic_DNA"/>
</dbReference>
<dbReference type="Gene3D" id="1.10.20.120">
    <property type="match status" value="1"/>
</dbReference>
<name>A0A0K6FL38_9AGAM</name>
<feature type="domain" description="Ribonuclease H2 subunit B wHTH" evidence="7">
    <location>
        <begin position="82"/>
        <end position="177"/>
    </location>
</feature>
<evidence type="ECO:0000313" key="10">
    <source>
        <dbReference type="EMBL" id="CUA66729.1"/>
    </source>
</evidence>
<keyword evidence="11" id="KW-1185">Reference proteome</keyword>
<protein>
    <recommendedName>
        <fullName evidence="2">Ribonuclease H2 subunit B</fullName>
    </recommendedName>
    <alternativeName>
        <fullName evidence="5">Ribonuclease HI subunit B</fullName>
    </alternativeName>
</protein>
<proteinExistence type="predicted"/>
<evidence type="ECO:0000259" key="7">
    <source>
        <dbReference type="Pfam" id="PF09468"/>
    </source>
</evidence>
<dbReference type="InterPro" id="IPR019024">
    <property type="entry name" value="RNase_H2_suB_wHTH"/>
</dbReference>
<evidence type="ECO:0000256" key="4">
    <source>
        <dbReference type="ARBA" id="ARBA00024778"/>
    </source>
</evidence>
<feature type="compositionally biased region" description="Pro residues" evidence="6">
    <location>
        <begin position="181"/>
        <end position="194"/>
    </location>
</feature>
<organism evidence="10 11">
    <name type="scientific">Rhizoctonia solani</name>
    <dbReference type="NCBI Taxonomy" id="456999"/>
    <lineage>
        <taxon>Eukaryota</taxon>
        <taxon>Fungi</taxon>
        <taxon>Dikarya</taxon>
        <taxon>Basidiomycota</taxon>
        <taxon>Agaricomycotina</taxon>
        <taxon>Agaricomycetes</taxon>
        <taxon>Cantharellales</taxon>
        <taxon>Ceratobasidiaceae</taxon>
        <taxon>Rhizoctonia</taxon>
    </lineage>
</organism>
<dbReference type="GO" id="GO:0005654">
    <property type="term" value="C:nucleoplasm"/>
    <property type="evidence" value="ECO:0007669"/>
    <property type="project" value="TreeGrafter"/>
</dbReference>
<reference evidence="9" key="2">
    <citation type="submission" date="2021-01" db="EMBL/GenBank/DDBJ databases">
        <authorList>
            <person name="Kaushik A."/>
        </authorList>
    </citation>
    <scope>NUCLEOTIDE SEQUENCE</scope>
    <source>
        <strain evidence="9">AG2-2IIIB</strain>
    </source>
</reference>
<feature type="region of interest" description="Disordered" evidence="6">
    <location>
        <begin position="171"/>
        <end position="196"/>
    </location>
</feature>
<dbReference type="Proteomes" id="UP000663843">
    <property type="component" value="Unassembled WGS sequence"/>
</dbReference>
<reference evidence="10 11" key="1">
    <citation type="submission" date="2015-07" db="EMBL/GenBank/DDBJ databases">
        <authorList>
            <person name="Noorani M."/>
        </authorList>
    </citation>
    <scope>NUCLEOTIDE SEQUENCE [LARGE SCALE GENOMIC DNA]</scope>
    <source>
        <strain evidence="10">BBA 69670</strain>
    </source>
</reference>
<dbReference type="InterPro" id="IPR040456">
    <property type="entry name" value="RNase_H2_suB"/>
</dbReference>
<dbReference type="GO" id="GO:0006401">
    <property type="term" value="P:RNA catabolic process"/>
    <property type="evidence" value="ECO:0007669"/>
    <property type="project" value="TreeGrafter"/>
</dbReference>
<evidence type="ECO:0000256" key="1">
    <source>
        <dbReference type="ARBA" id="ARBA00004123"/>
    </source>
</evidence>
<keyword evidence="3" id="KW-0539">Nucleus</keyword>
<comment type="subcellular location">
    <subcellularLocation>
        <location evidence="1">Nucleus</location>
    </subcellularLocation>
</comment>
<dbReference type="EMBL" id="CAJMWT010004239">
    <property type="protein sequence ID" value="CAE6487111.1"/>
    <property type="molecule type" value="Genomic_DNA"/>
</dbReference>
<dbReference type="Proteomes" id="UP000044841">
    <property type="component" value="Unassembled WGS sequence"/>
</dbReference>
<dbReference type="CDD" id="cd09270">
    <property type="entry name" value="RNase_H2-B"/>
    <property type="match status" value="1"/>
</dbReference>
<dbReference type="Pfam" id="PF09468">
    <property type="entry name" value="RNase_H2-Ydr279"/>
    <property type="match status" value="1"/>
</dbReference>